<gene>
    <name evidence="8" type="ORF">KK1_002043</name>
</gene>
<dbReference type="InterPro" id="IPR025724">
    <property type="entry name" value="GAG-pre-integrase_dom"/>
</dbReference>
<dbReference type="InterPro" id="IPR001584">
    <property type="entry name" value="Integrase_cat-core"/>
</dbReference>
<dbReference type="OMA" id="ISQCIRI"/>
<dbReference type="PROSITE" id="PS50158">
    <property type="entry name" value="ZF_CCHC"/>
    <property type="match status" value="1"/>
</dbReference>
<dbReference type="GO" id="GO:0003676">
    <property type="term" value="F:nucleic acid binding"/>
    <property type="evidence" value="ECO:0007669"/>
    <property type="project" value="InterPro"/>
</dbReference>
<dbReference type="InterPro" id="IPR013103">
    <property type="entry name" value="RVT_2"/>
</dbReference>
<dbReference type="GO" id="GO:0004190">
    <property type="term" value="F:aspartic-type endopeptidase activity"/>
    <property type="evidence" value="ECO:0007669"/>
    <property type="project" value="UniProtKB-KW"/>
</dbReference>
<sequence>MEAIWDQLAVCKPKLHNKDDIKSYAEYRDGTKLIQFLMALTDDYEPVRASLLHQEPLPTLEDALPRLQSEETRLGLLCAKPDMAFAVSTSKGNYCGNCRQSGHVYIECPIIECHHCRKKGHIAPNCPTRDPNRSSTLFCRYCKLVGHIIDHCNTRWYFDSACCNHMTSASHVFSDLSSRDRISHIHTADGSLMEVSHKGPISTPSLSMPDAYLIPKLNFNLVSVGQLCDLGYILTFSSTGCSVQDPRTGKIIGNGRKIGRMFELTTLHVPSSNNLCAASTPSSIHLWHQRLGHTSLSKLRPLISMGSLGSIKEDKLDCTACQTAKQAALPFNDSTSSSVSLFDLVHYDVWGPAPTPTMGGCRYFIIFIDDFSRFTWIYLMKSRSEIPQIYINFATMIRTQFSKCIKTFRRDNASEYRDSKLLHFLAEQGTTSEFSCPGTSQQNGRAERKHRHILDSIRAMLISSSCPERTWGEAALTAVYVINRLPSSVLGDKTPFERLFGTPPSYESLRVFGCACFVLLQPHEYTKLQPRARLCCFLGYGTEHKGYRVWDPISQCIRISRHVVFWEHKMFSSLSTFKSIPSTSTPLFTNPSIDLFPHDFDAGSSDELTGASDLPIIPNDLTPAVDPAVQDPALPPPPGLPPRVRKPPSYLHDYHYFSTIMSHYEPQTYREASADPKWRESMQAELQALENTNTWDLVDHPPDKNLMSCKWVFKVKTYSDGSIERYKARLVARGFTQEYGIDYEETFAPVARLTSLRTLLAIAASKKWFIDQMDVKNAFLNGDLDAEVYMQPPPGYSCPPHKVCRLRKALYGLKQAPRSWFAKFHDTIAQLGFTSSTYDNALFIRRNDHGTVILLLYVDDMIITGDDSNGISELKQFLNLHFEMKDLGSLSYFLGIQILSCDDGLFLSQAKYASDLISRAGLTDCKTESTPLETRAHFTPLDGTPLEDPTLYRQLVGSLIYLTVTRPDIAYAVHLVSQFMCAPRSTHFAAVLRIIRYIKGTIFHGLHYSVDSPLILRAYSDADWGGDPTDRRSVTGFCIFLGDSLISWRSKKQQLVARSSTEAEYRAMADTTSEIVWIRWLLGDLGFLQSFPTDLFCDNRSAI</sequence>
<organism evidence="8 9">
    <name type="scientific">Cajanus cajan</name>
    <name type="common">Pigeon pea</name>
    <name type="synonym">Cajanus indicus</name>
    <dbReference type="NCBI Taxonomy" id="3821"/>
    <lineage>
        <taxon>Eukaryota</taxon>
        <taxon>Viridiplantae</taxon>
        <taxon>Streptophyta</taxon>
        <taxon>Embryophyta</taxon>
        <taxon>Tracheophyta</taxon>
        <taxon>Spermatophyta</taxon>
        <taxon>Magnoliopsida</taxon>
        <taxon>eudicotyledons</taxon>
        <taxon>Gunneridae</taxon>
        <taxon>Pentapetalae</taxon>
        <taxon>rosids</taxon>
        <taxon>fabids</taxon>
        <taxon>Fabales</taxon>
        <taxon>Fabaceae</taxon>
        <taxon>Papilionoideae</taxon>
        <taxon>50 kb inversion clade</taxon>
        <taxon>NPAAA clade</taxon>
        <taxon>indigoferoid/millettioid clade</taxon>
        <taxon>Phaseoleae</taxon>
        <taxon>Cajanus</taxon>
    </lineage>
</organism>
<keyword evidence="3" id="KW-0064">Aspartyl protease</keyword>
<dbReference type="AlphaFoldDB" id="A0A151SM08"/>
<evidence type="ECO:0000313" key="8">
    <source>
        <dbReference type="EMBL" id="KYP55818.1"/>
    </source>
</evidence>
<keyword evidence="2" id="KW-0479">Metal-binding</keyword>
<dbReference type="InterPro" id="IPR054722">
    <property type="entry name" value="PolX-like_BBD"/>
</dbReference>
<dbReference type="InterPro" id="IPR012337">
    <property type="entry name" value="RNaseH-like_sf"/>
</dbReference>
<dbReference type="GO" id="GO:0006508">
    <property type="term" value="P:proteolysis"/>
    <property type="evidence" value="ECO:0007669"/>
    <property type="project" value="UniProtKB-KW"/>
</dbReference>
<evidence type="ECO:0000256" key="3">
    <source>
        <dbReference type="ARBA" id="ARBA00022750"/>
    </source>
</evidence>
<dbReference type="Gene3D" id="4.10.60.10">
    <property type="entry name" value="Zinc finger, CCHC-type"/>
    <property type="match status" value="1"/>
</dbReference>
<dbReference type="InterPro" id="IPR001878">
    <property type="entry name" value="Znf_CCHC"/>
</dbReference>
<dbReference type="PANTHER" id="PTHR42648">
    <property type="entry name" value="TRANSPOSASE, PUTATIVE-RELATED"/>
    <property type="match status" value="1"/>
</dbReference>
<dbReference type="Pfam" id="PF07727">
    <property type="entry name" value="RVT_2"/>
    <property type="match status" value="1"/>
</dbReference>
<name>A0A151SM08_CAJCA</name>
<keyword evidence="5" id="KW-0863">Zinc-finger</keyword>
<keyword evidence="9" id="KW-1185">Reference proteome</keyword>
<dbReference type="InterPro" id="IPR036397">
    <property type="entry name" value="RNaseH_sf"/>
</dbReference>
<evidence type="ECO:0000256" key="1">
    <source>
        <dbReference type="ARBA" id="ARBA00022670"/>
    </source>
</evidence>
<evidence type="ECO:0000259" key="7">
    <source>
        <dbReference type="PROSITE" id="PS50994"/>
    </source>
</evidence>
<dbReference type="InterPro" id="IPR036875">
    <property type="entry name" value="Znf_CCHC_sf"/>
</dbReference>
<reference evidence="8 9" key="1">
    <citation type="journal article" date="2012" name="Nat. Biotechnol.">
        <title>Draft genome sequence of pigeonpea (Cajanus cajan), an orphan legume crop of resource-poor farmers.</title>
        <authorList>
            <person name="Varshney R.K."/>
            <person name="Chen W."/>
            <person name="Li Y."/>
            <person name="Bharti A.K."/>
            <person name="Saxena R.K."/>
            <person name="Schlueter J.A."/>
            <person name="Donoghue M.T."/>
            <person name="Azam S."/>
            <person name="Fan G."/>
            <person name="Whaley A.M."/>
            <person name="Farmer A.D."/>
            <person name="Sheridan J."/>
            <person name="Iwata A."/>
            <person name="Tuteja R."/>
            <person name="Penmetsa R.V."/>
            <person name="Wu W."/>
            <person name="Upadhyaya H.D."/>
            <person name="Yang S.P."/>
            <person name="Shah T."/>
            <person name="Saxena K.B."/>
            <person name="Michael T."/>
            <person name="McCombie W.R."/>
            <person name="Yang B."/>
            <person name="Zhang G."/>
            <person name="Yang H."/>
            <person name="Wang J."/>
            <person name="Spillane C."/>
            <person name="Cook D.R."/>
            <person name="May G.D."/>
            <person name="Xu X."/>
            <person name="Jackson S.A."/>
        </authorList>
    </citation>
    <scope>NUCLEOTIDE SEQUENCE [LARGE SCALE GENOMIC DNA]</scope>
    <source>
        <strain evidence="9">cv. Asha</strain>
    </source>
</reference>
<feature type="domain" description="CCHC-type" evidence="6">
    <location>
        <begin position="113"/>
        <end position="127"/>
    </location>
</feature>
<dbReference type="SUPFAM" id="SSF57756">
    <property type="entry name" value="Retrovirus zinc finger-like domains"/>
    <property type="match status" value="1"/>
</dbReference>
<evidence type="ECO:0000313" key="9">
    <source>
        <dbReference type="Proteomes" id="UP000075243"/>
    </source>
</evidence>
<evidence type="ECO:0000256" key="4">
    <source>
        <dbReference type="ARBA" id="ARBA00022801"/>
    </source>
</evidence>
<proteinExistence type="predicted"/>
<dbReference type="Pfam" id="PF00665">
    <property type="entry name" value="rve"/>
    <property type="match status" value="1"/>
</dbReference>
<dbReference type="InterPro" id="IPR057670">
    <property type="entry name" value="SH3_retrovirus"/>
</dbReference>
<dbReference type="EMBL" id="CM003613">
    <property type="protein sequence ID" value="KYP55818.1"/>
    <property type="molecule type" value="Genomic_DNA"/>
</dbReference>
<dbReference type="InterPro" id="IPR039537">
    <property type="entry name" value="Retrotran_Ty1/copia-like"/>
</dbReference>
<feature type="domain" description="Integrase catalytic" evidence="7">
    <location>
        <begin position="326"/>
        <end position="503"/>
    </location>
</feature>
<dbReference type="Pfam" id="PF13976">
    <property type="entry name" value="gag_pre-integrs"/>
    <property type="match status" value="1"/>
</dbReference>
<keyword evidence="5" id="KW-0862">Zinc</keyword>
<dbReference type="SUPFAM" id="SSF56672">
    <property type="entry name" value="DNA/RNA polymerases"/>
    <property type="match status" value="1"/>
</dbReference>
<keyword evidence="4" id="KW-0378">Hydrolase</keyword>
<dbReference type="GO" id="GO:0008270">
    <property type="term" value="F:zinc ion binding"/>
    <property type="evidence" value="ECO:0007669"/>
    <property type="project" value="UniProtKB-KW"/>
</dbReference>
<dbReference type="CDD" id="cd09272">
    <property type="entry name" value="RNase_HI_RT_Ty1"/>
    <property type="match status" value="1"/>
</dbReference>
<accession>A0A151SM08</accession>
<dbReference type="Gene3D" id="3.30.420.10">
    <property type="entry name" value="Ribonuclease H-like superfamily/Ribonuclease H"/>
    <property type="match status" value="1"/>
</dbReference>
<dbReference type="Gramene" id="C.cajan_01993.t">
    <property type="protein sequence ID" value="C.cajan_01993.t"/>
    <property type="gene ID" value="C.cajan_01993"/>
</dbReference>
<dbReference type="Pfam" id="PF22936">
    <property type="entry name" value="Pol_BBD"/>
    <property type="match status" value="1"/>
</dbReference>
<dbReference type="GO" id="GO:0015074">
    <property type="term" value="P:DNA integration"/>
    <property type="evidence" value="ECO:0007669"/>
    <property type="project" value="InterPro"/>
</dbReference>
<protein>
    <submittedName>
        <fullName evidence="8">Retrovirus-related Pol polyprotein from transposon TNT 1-94</fullName>
    </submittedName>
</protein>
<dbReference type="PANTHER" id="PTHR42648:SF26">
    <property type="entry name" value="INTEGRASE CATALYTIC DOMAIN-CONTAINING PROTEIN"/>
    <property type="match status" value="1"/>
</dbReference>
<evidence type="ECO:0000259" key="6">
    <source>
        <dbReference type="PROSITE" id="PS50158"/>
    </source>
</evidence>
<dbReference type="SUPFAM" id="SSF53098">
    <property type="entry name" value="Ribonuclease H-like"/>
    <property type="match status" value="1"/>
</dbReference>
<dbReference type="PROSITE" id="PS50994">
    <property type="entry name" value="INTEGRASE"/>
    <property type="match status" value="1"/>
</dbReference>
<keyword evidence="1" id="KW-0645">Protease</keyword>
<dbReference type="SMART" id="SM00343">
    <property type="entry name" value="ZnF_C2HC"/>
    <property type="match status" value="3"/>
</dbReference>
<dbReference type="InterPro" id="IPR043502">
    <property type="entry name" value="DNA/RNA_pol_sf"/>
</dbReference>
<evidence type="ECO:0000256" key="5">
    <source>
        <dbReference type="PROSITE-ProRule" id="PRU00047"/>
    </source>
</evidence>
<dbReference type="Proteomes" id="UP000075243">
    <property type="component" value="Chromosome 11"/>
</dbReference>
<evidence type="ECO:0000256" key="2">
    <source>
        <dbReference type="ARBA" id="ARBA00022723"/>
    </source>
</evidence>
<dbReference type="Pfam" id="PF25597">
    <property type="entry name" value="SH3_retrovirus"/>
    <property type="match status" value="1"/>
</dbReference>